<keyword evidence="2" id="KW-1185">Reference proteome</keyword>
<accession>A0A927N8A0</accession>
<dbReference type="Proteomes" id="UP000638648">
    <property type="component" value="Unassembled WGS sequence"/>
</dbReference>
<evidence type="ECO:0008006" key="3">
    <source>
        <dbReference type="Google" id="ProtNLM"/>
    </source>
</evidence>
<gene>
    <name evidence="1" type="ORF">HEB94_009681</name>
</gene>
<proteinExistence type="predicted"/>
<sequence>MGHRATGSFDITRWDSSTYDQAEGAELADIEVGKNWHGDLEGTSTARLLTALAQVPTSAAYVGIERVSARLAGRAGTFVIQHSARMTAEDGAGTPDVSVVPDTGTGELRGLRGDIEITRHEDGSHTYVFEYDLG</sequence>
<organism evidence="1 2">
    <name type="scientific">Actinopolymorpha pittospori</name>
    <dbReference type="NCBI Taxonomy" id="648752"/>
    <lineage>
        <taxon>Bacteria</taxon>
        <taxon>Bacillati</taxon>
        <taxon>Actinomycetota</taxon>
        <taxon>Actinomycetes</taxon>
        <taxon>Propionibacteriales</taxon>
        <taxon>Actinopolymorphaceae</taxon>
        <taxon>Actinopolymorpha</taxon>
    </lineage>
</organism>
<evidence type="ECO:0000313" key="2">
    <source>
        <dbReference type="Proteomes" id="UP000638648"/>
    </source>
</evidence>
<dbReference type="Pfam" id="PF11528">
    <property type="entry name" value="DUF3224"/>
    <property type="match status" value="1"/>
</dbReference>
<name>A0A927N8A0_9ACTN</name>
<dbReference type="InterPro" id="IPR021607">
    <property type="entry name" value="DUF3224"/>
</dbReference>
<dbReference type="Gene3D" id="2.40.350.10">
    <property type="entry name" value="SO1590-like"/>
    <property type="match status" value="1"/>
</dbReference>
<dbReference type="InterPro" id="IPR023159">
    <property type="entry name" value="SO1590-like_sf"/>
</dbReference>
<dbReference type="RefSeq" id="WP_192755810.1">
    <property type="nucleotide sequence ID" value="NZ_BAABJL010000084.1"/>
</dbReference>
<dbReference type="AlphaFoldDB" id="A0A927N8A0"/>
<protein>
    <recommendedName>
        <fullName evidence="3">DUF3224 domain-containing protein</fullName>
    </recommendedName>
</protein>
<reference evidence="1" key="1">
    <citation type="submission" date="2020-10" db="EMBL/GenBank/DDBJ databases">
        <title>Sequencing the genomes of 1000 actinobacteria strains.</title>
        <authorList>
            <person name="Klenk H.-P."/>
        </authorList>
    </citation>
    <scope>NUCLEOTIDE SEQUENCE</scope>
    <source>
        <strain evidence="1">DSM 45354</strain>
    </source>
</reference>
<dbReference type="SUPFAM" id="SSF159238">
    <property type="entry name" value="SO1590-like"/>
    <property type="match status" value="1"/>
</dbReference>
<dbReference type="EMBL" id="JADBEM010000001">
    <property type="protein sequence ID" value="MBE1612833.1"/>
    <property type="molecule type" value="Genomic_DNA"/>
</dbReference>
<comment type="caution">
    <text evidence="1">The sequence shown here is derived from an EMBL/GenBank/DDBJ whole genome shotgun (WGS) entry which is preliminary data.</text>
</comment>
<evidence type="ECO:0000313" key="1">
    <source>
        <dbReference type="EMBL" id="MBE1612833.1"/>
    </source>
</evidence>